<sequence>MYVPGSNHQRNVTVFQSSLAQVLKCFGRKEEEEQNSSRKRKSDELVALKSKRKRTELDIDLLVKSADEMVEKAVKASGKEAHELIVKSLAMKSDASKKKKDLESLSFLILEREAELMQ</sequence>
<dbReference type="Proteomes" id="UP000735302">
    <property type="component" value="Unassembled WGS sequence"/>
</dbReference>
<keyword evidence="2" id="KW-1185">Reference proteome</keyword>
<proteinExistence type="predicted"/>
<accession>A0AAV3YXJ8</accession>
<protein>
    <submittedName>
        <fullName evidence="1">Uncharacterized protein</fullName>
    </submittedName>
</protein>
<evidence type="ECO:0000313" key="1">
    <source>
        <dbReference type="EMBL" id="GFN87614.1"/>
    </source>
</evidence>
<organism evidence="1 2">
    <name type="scientific">Plakobranchus ocellatus</name>
    <dbReference type="NCBI Taxonomy" id="259542"/>
    <lineage>
        <taxon>Eukaryota</taxon>
        <taxon>Metazoa</taxon>
        <taxon>Spiralia</taxon>
        <taxon>Lophotrochozoa</taxon>
        <taxon>Mollusca</taxon>
        <taxon>Gastropoda</taxon>
        <taxon>Heterobranchia</taxon>
        <taxon>Euthyneura</taxon>
        <taxon>Panpulmonata</taxon>
        <taxon>Sacoglossa</taxon>
        <taxon>Placobranchoidea</taxon>
        <taxon>Plakobranchidae</taxon>
        <taxon>Plakobranchus</taxon>
    </lineage>
</organism>
<dbReference type="EMBL" id="BLXT01001760">
    <property type="protein sequence ID" value="GFN87614.1"/>
    <property type="molecule type" value="Genomic_DNA"/>
</dbReference>
<dbReference type="AlphaFoldDB" id="A0AAV3YXJ8"/>
<evidence type="ECO:0000313" key="2">
    <source>
        <dbReference type="Proteomes" id="UP000735302"/>
    </source>
</evidence>
<comment type="caution">
    <text evidence="1">The sequence shown here is derived from an EMBL/GenBank/DDBJ whole genome shotgun (WGS) entry which is preliminary data.</text>
</comment>
<reference evidence="1 2" key="1">
    <citation type="journal article" date="2021" name="Elife">
        <title>Chloroplast acquisition without the gene transfer in kleptoplastic sea slugs, Plakobranchus ocellatus.</title>
        <authorList>
            <person name="Maeda T."/>
            <person name="Takahashi S."/>
            <person name="Yoshida T."/>
            <person name="Shimamura S."/>
            <person name="Takaki Y."/>
            <person name="Nagai Y."/>
            <person name="Toyoda A."/>
            <person name="Suzuki Y."/>
            <person name="Arimoto A."/>
            <person name="Ishii H."/>
            <person name="Satoh N."/>
            <person name="Nishiyama T."/>
            <person name="Hasebe M."/>
            <person name="Maruyama T."/>
            <person name="Minagawa J."/>
            <person name="Obokata J."/>
            <person name="Shigenobu S."/>
        </authorList>
    </citation>
    <scope>NUCLEOTIDE SEQUENCE [LARGE SCALE GENOMIC DNA]</scope>
</reference>
<name>A0AAV3YXJ8_9GAST</name>
<gene>
    <name evidence="1" type="ORF">PoB_001412000</name>
</gene>